<sequence length="222" mass="26100">MTIKTDDDSFFIKDPEYNDITEKIEDEINVTEESVRLFYKMKEEYTSALNPVFTVKEIEIYNTVYKPAEINNISSLPHDVENSQKERKLIQKKPSECQICFKTFSTNGNLKKHIDIHTGDAIHKRKFQCDICGKSFGRKYRLVNHVRSHNGDGTYEDKKFKFECKVCGKLVKEKREFEDHMRVHTGERPFQCDLCHLSFKQRSSLRRHSSVHTGELSHKCEV</sequence>
<dbReference type="FunFam" id="3.30.160.60:FF:000145">
    <property type="entry name" value="Zinc finger protein 574"/>
    <property type="match status" value="1"/>
</dbReference>
<evidence type="ECO:0000259" key="12">
    <source>
        <dbReference type="PROSITE" id="PS50157"/>
    </source>
</evidence>
<dbReference type="SMART" id="SM00355">
    <property type="entry name" value="ZnF_C2H2"/>
    <property type="match status" value="4"/>
</dbReference>
<keyword evidence="10" id="KW-0539">Nucleus</keyword>
<accession>A0A8B6CRL4</accession>
<dbReference type="GO" id="GO:0005634">
    <property type="term" value="C:nucleus"/>
    <property type="evidence" value="ECO:0007669"/>
    <property type="project" value="UniProtKB-SubCell"/>
</dbReference>
<dbReference type="Pfam" id="PF13894">
    <property type="entry name" value="zf-C2H2_4"/>
    <property type="match status" value="1"/>
</dbReference>
<evidence type="ECO:0000256" key="5">
    <source>
        <dbReference type="ARBA" id="ARBA00022771"/>
    </source>
</evidence>
<dbReference type="Pfam" id="PF00096">
    <property type="entry name" value="zf-C2H2"/>
    <property type="match status" value="3"/>
</dbReference>
<proteinExistence type="inferred from homology"/>
<keyword evidence="14" id="KW-1185">Reference proteome</keyword>
<dbReference type="PROSITE" id="PS00028">
    <property type="entry name" value="ZINC_FINGER_C2H2_1"/>
    <property type="match status" value="4"/>
</dbReference>
<feature type="domain" description="C2H2-type" evidence="12">
    <location>
        <begin position="95"/>
        <end position="122"/>
    </location>
</feature>
<feature type="non-terminal residue" evidence="13">
    <location>
        <position position="222"/>
    </location>
</feature>
<dbReference type="FunFam" id="3.30.160.60:FF:002343">
    <property type="entry name" value="Zinc finger protein 33A"/>
    <property type="match status" value="1"/>
</dbReference>
<gene>
    <name evidence="13" type="ORF">MGAL_10B069605</name>
</gene>
<evidence type="ECO:0000256" key="11">
    <source>
        <dbReference type="PROSITE-ProRule" id="PRU00042"/>
    </source>
</evidence>
<dbReference type="FunFam" id="3.30.160.60:FF:001156">
    <property type="entry name" value="Zinc finger protein 407"/>
    <property type="match status" value="1"/>
</dbReference>
<feature type="domain" description="C2H2-type" evidence="12">
    <location>
        <begin position="162"/>
        <end position="189"/>
    </location>
</feature>
<evidence type="ECO:0000313" key="13">
    <source>
        <dbReference type="EMBL" id="VDI09037.1"/>
    </source>
</evidence>
<keyword evidence="4" id="KW-0677">Repeat</keyword>
<feature type="domain" description="C2H2-type" evidence="12">
    <location>
        <begin position="190"/>
        <end position="217"/>
    </location>
</feature>
<evidence type="ECO:0000256" key="1">
    <source>
        <dbReference type="ARBA" id="ARBA00004123"/>
    </source>
</evidence>
<dbReference type="OrthoDB" id="6274627at2759"/>
<evidence type="ECO:0000256" key="4">
    <source>
        <dbReference type="ARBA" id="ARBA00022737"/>
    </source>
</evidence>
<keyword evidence="5 11" id="KW-0863">Zinc-finger</keyword>
<dbReference type="PANTHER" id="PTHR24394:SF44">
    <property type="entry name" value="ZINC FINGER PROTEIN 271-LIKE"/>
    <property type="match status" value="1"/>
</dbReference>
<evidence type="ECO:0000256" key="3">
    <source>
        <dbReference type="ARBA" id="ARBA00022723"/>
    </source>
</evidence>
<evidence type="ECO:0000313" key="14">
    <source>
        <dbReference type="Proteomes" id="UP000596742"/>
    </source>
</evidence>
<dbReference type="GO" id="GO:0008270">
    <property type="term" value="F:zinc ion binding"/>
    <property type="evidence" value="ECO:0007669"/>
    <property type="project" value="UniProtKB-KW"/>
</dbReference>
<dbReference type="GO" id="GO:0003677">
    <property type="term" value="F:DNA binding"/>
    <property type="evidence" value="ECO:0007669"/>
    <property type="project" value="UniProtKB-KW"/>
</dbReference>
<evidence type="ECO:0000256" key="8">
    <source>
        <dbReference type="ARBA" id="ARBA00023125"/>
    </source>
</evidence>
<dbReference type="EMBL" id="UYJE01002250">
    <property type="protein sequence ID" value="VDI09037.1"/>
    <property type="molecule type" value="Genomic_DNA"/>
</dbReference>
<protein>
    <recommendedName>
        <fullName evidence="12">C2H2-type domain-containing protein</fullName>
    </recommendedName>
</protein>
<organism evidence="13 14">
    <name type="scientific">Mytilus galloprovincialis</name>
    <name type="common">Mediterranean mussel</name>
    <dbReference type="NCBI Taxonomy" id="29158"/>
    <lineage>
        <taxon>Eukaryota</taxon>
        <taxon>Metazoa</taxon>
        <taxon>Spiralia</taxon>
        <taxon>Lophotrochozoa</taxon>
        <taxon>Mollusca</taxon>
        <taxon>Bivalvia</taxon>
        <taxon>Autobranchia</taxon>
        <taxon>Pteriomorphia</taxon>
        <taxon>Mytilida</taxon>
        <taxon>Mytiloidea</taxon>
        <taxon>Mytilidae</taxon>
        <taxon>Mytilinae</taxon>
        <taxon>Mytilus</taxon>
    </lineage>
</organism>
<comment type="similarity">
    <text evidence="2">Belongs to the krueppel C2H2-type zinc-finger protein family.</text>
</comment>
<keyword evidence="7" id="KW-0805">Transcription regulation</keyword>
<dbReference type="Proteomes" id="UP000596742">
    <property type="component" value="Unassembled WGS sequence"/>
</dbReference>
<evidence type="ECO:0000256" key="6">
    <source>
        <dbReference type="ARBA" id="ARBA00022833"/>
    </source>
</evidence>
<dbReference type="InterPro" id="IPR013087">
    <property type="entry name" value="Znf_C2H2_type"/>
</dbReference>
<reference evidence="13" key="1">
    <citation type="submission" date="2018-11" db="EMBL/GenBank/DDBJ databases">
        <authorList>
            <person name="Alioto T."/>
            <person name="Alioto T."/>
        </authorList>
    </citation>
    <scope>NUCLEOTIDE SEQUENCE</scope>
</reference>
<keyword evidence="9" id="KW-0804">Transcription</keyword>
<evidence type="ECO:0000256" key="10">
    <source>
        <dbReference type="ARBA" id="ARBA00023242"/>
    </source>
</evidence>
<dbReference type="AlphaFoldDB" id="A0A8B6CRL4"/>
<evidence type="ECO:0000256" key="9">
    <source>
        <dbReference type="ARBA" id="ARBA00023163"/>
    </source>
</evidence>
<name>A0A8B6CRL4_MYTGA</name>
<dbReference type="InterPro" id="IPR036236">
    <property type="entry name" value="Znf_C2H2_sf"/>
</dbReference>
<dbReference type="GO" id="GO:0000981">
    <property type="term" value="F:DNA-binding transcription factor activity, RNA polymerase II-specific"/>
    <property type="evidence" value="ECO:0007669"/>
    <property type="project" value="TreeGrafter"/>
</dbReference>
<dbReference type="Gene3D" id="3.30.160.60">
    <property type="entry name" value="Classic Zinc Finger"/>
    <property type="match status" value="4"/>
</dbReference>
<evidence type="ECO:0000256" key="2">
    <source>
        <dbReference type="ARBA" id="ARBA00006991"/>
    </source>
</evidence>
<keyword evidence="3" id="KW-0479">Metal-binding</keyword>
<dbReference type="PANTHER" id="PTHR24394">
    <property type="entry name" value="ZINC FINGER PROTEIN"/>
    <property type="match status" value="1"/>
</dbReference>
<dbReference type="SUPFAM" id="SSF57667">
    <property type="entry name" value="beta-beta-alpha zinc fingers"/>
    <property type="match status" value="2"/>
</dbReference>
<comment type="caution">
    <text evidence="13">The sequence shown here is derived from an EMBL/GenBank/DDBJ whole genome shotgun (WGS) entry which is preliminary data.</text>
</comment>
<dbReference type="PROSITE" id="PS50157">
    <property type="entry name" value="ZINC_FINGER_C2H2_2"/>
    <property type="match status" value="4"/>
</dbReference>
<keyword evidence="6" id="KW-0862">Zinc</keyword>
<feature type="domain" description="C2H2-type" evidence="12">
    <location>
        <begin position="127"/>
        <end position="154"/>
    </location>
</feature>
<evidence type="ECO:0000256" key="7">
    <source>
        <dbReference type="ARBA" id="ARBA00023015"/>
    </source>
</evidence>
<comment type="subcellular location">
    <subcellularLocation>
        <location evidence="1">Nucleus</location>
    </subcellularLocation>
</comment>
<keyword evidence="8" id="KW-0238">DNA-binding</keyword>